<gene>
    <name evidence="1" type="ORF">TIFTF001_016653</name>
</gene>
<organism evidence="1 2">
    <name type="scientific">Ficus carica</name>
    <name type="common">Common fig</name>
    <dbReference type="NCBI Taxonomy" id="3494"/>
    <lineage>
        <taxon>Eukaryota</taxon>
        <taxon>Viridiplantae</taxon>
        <taxon>Streptophyta</taxon>
        <taxon>Embryophyta</taxon>
        <taxon>Tracheophyta</taxon>
        <taxon>Spermatophyta</taxon>
        <taxon>Magnoliopsida</taxon>
        <taxon>eudicotyledons</taxon>
        <taxon>Gunneridae</taxon>
        <taxon>Pentapetalae</taxon>
        <taxon>rosids</taxon>
        <taxon>fabids</taxon>
        <taxon>Rosales</taxon>
        <taxon>Moraceae</taxon>
        <taxon>Ficeae</taxon>
        <taxon>Ficus</taxon>
    </lineage>
</organism>
<protein>
    <submittedName>
        <fullName evidence="1">Uncharacterized protein</fullName>
    </submittedName>
</protein>
<evidence type="ECO:0000313" key="2">
    <source>
        <dbReference type="Proteomes" id="UP001187192"/>
    </source>
</evidence>
<dbReference type="AlphaFoldDB" id="A0AA88AJX5"/>
<evidence type="ECO:0000313" key="1">
    <source>
        <dbReference type="EMBL" id="GMN47473.1"/>
    </source>
</evidence>
<dbReference type="EMBL" id="BTGU01000025">
    <property type="protein sequence ID" value="GMN47473.1"/>
    <property type="molecule type" value="Genomic_DNA"/>
</dbReference>
<reference evidence="1" key="1">
    <citation type="submission" date="2023-07" db="EMBL/GenBank/DDBJ databases">
        <title>draft genome sequence of fig (Ficus carica).</title>
        <authorList>
            <person name="Takahashi T."/>
            <person name="Nishimura K."/>
        </authorList>
    </citation>
    <scope>NUCLEOTIDE SEQUENCE</scope>
</reference>
<dbReference type="Proteomes" id="UP001187192">
    <property type="component" value="Unassembled WGS sequence"/>
</dbReference>
<dbReference type="Gramene" id="FCD_00020065-RA">
    <property type="protein sequence ID" value="FCD_00020065-RA:cds"/>
    <property type="gene ID" value="FCD_00020065"/>
</dbReference>
<keyword evidence="2" id="KW-1185">Reference proteome</keyword>
<sequence length="82" mass="8482">MAKVAGESKRDGILVGRGLFEPDPAAPSKNPSPATVAASKLFGVGASSSGVRFGVVVGCSLDPVAPSRCRRYHGCIEVVRQR</sequence>
<name>A0AA88AJX5_FICCA</name>
<comment type="caution">
    <text evidence="1">The sequence shown here is derived from an EMBL/GenBank/DDBJ whole genome shotgun (WGS) entry which is preliminary data.</text>
</comment>
<proteinExistence type="predicted"/>
<accession>A0AA88AJX5</accession>